<evidence type="ECO:0000313" key="12">
    <source>
        <dbReference type="Proteomes" id="UP000005387"/>
    </source>
</evidence>
<evidence type="ECO:0000256" key="4">
    <source>
        <dbReference type="ARBA" id="ARBA00022272"/>
    </source>
</evidence>
<dbReference type="eggNOG" id="COG0135">
    <property type="taxonomic scope" value="Bacteria"/>
</dbReference>
<evidence type="ECO:0000256" key="2">
    <source>
        <dbReference type="ARBA" id="ARBA00004664"/>
    </source>
</evidence>
<dbReference type="RefSeq" id="WP_006039250.1">
    <property type="nucleotide sequence ID" value="NZ_AEDD01000009.1"/>
</dbReference>
<dbReference type="AlphaFoldDB" id="E0IC73"/>
<dbReference type="InterPro" id="IPR013785">
    <property type="entry name" value="Aldolase_TIM"/>
</dbReference>
<keyword evidence="5 9" id="KW-0028">Amino-acid biosynthesis</keyword>
<evidence type="ECO:0000256" key="1">
    <source>
        <dbReference type="ARBA" id="ARBA00001164"/>
    </source>
</evidence>
<keyword evidence="7 9" id="KW-0057">Aromatic amino acid biosynthesis</keyword>
<dbReference type="UniPathway" id="UPA00035">
    <property type="reaction ID" value="UER00042"/>
</dbReference>
<gene>
    <name evidence="9" type="primary">trpF</name>
    <name evidence="11" type="ORF">PaecuDRAFT_3262</name>
</gene>
<dbReference type="OrthoDB" id="9786954at2"/>
<dbReference type="EMBL" id="AEDD01000009">
    <property type="protein sequence ID" value="EFM09759.1"/>
    <property type="molecule type" value="Genomic_DNA"/>
</dbReference>
<dbReference type="PANTHER" id="PTHR42894">
    <property type="entry name" value="N-(5'-PHOSPHORIBOSYL)ANTHRANILATE ISOMERASE"/>
    <property type="match status" value="1"/>
</dbReference>
<keyword evidence="12" id="KW-1185">Reference proteome</keyword>
<evidence type="ECO:0000256" key="6">
    <source>
        <dbReference type="ARBA" id="ARBA00022822"/>
    </source>
</evidence>
<comment type="pathway">
    <text evidence="2 9">Amino-acid biosynthesis; L-tryptophan biosynthesis; L-tryptophan from chorismate: step 3/5.</text>
</comment>
<dbReference type="STRING" id="717606.PaecuDRAFT_3262"/>
<dbReference type="CDD" id="cd00405">
    <property type="entry name" value="PRAI"/>
    <property type="match status" value="1"/>
</dbReference>
<comment type="catalytic activity">
    <reaction evidence="1 9">
        <text>N-(5-phospho-beta-D-ribosyl)anthranilate = 1-(2-carboxyphenylamino)-1-deoxy-D-ribulose 5-phosphate</text>
        <dbReference type="Rhea" id="RHEA:21540"/>
        <dbReference type="ChEBI" id="CHEBI:18277"/>
        <dbReference type="ChEBI" id="CHEBI:58613"/>
        <dbReference type="EC" id="5.3.1.24"/>
    </reaction>
</comment>
<sequence length="225" mass="24155">MSRTRIKICGLRDRETIRSMHGLNVDAIGFVFAQSKRQVSPELASDLIEEVRAWPTASSEGTAPLAVGVFVNADLAELTSVVQTAELDVVQLHGSETPELCAAVKRALDVQVWKVFPIGRSAEEDAAGADARLQPFQSVVDAVLIDTAGGGTGEVFDWNVIRDYEEAAAKLGVPLYVAGGLHLDNVQPLVQLYRPGGVDVSSGVETEGVKDIEKISTFVRRVLEA</sequence>
<dbReference type="InterPro" id="IPR044643">
    <property type="entry name" value="TrpF_fam"/>
</dbReference>
<evidence type="ECO:0000256" key="9">
    <source>
        <dbReference type="HAMAP-Rule" id="MF_00135"/>
    </source>
</evidence>
<accession>E0IC73</accession>
<reference evidence="11 12" key="1">
    <citation type="submission" date="2010-07" db="EMBL/GenBank/DDBJ databases">
        <title>The draft genome of Paenibacillus curdlanolyticus YK9.</title>
        <authorList>
            <consortium name="US DOE Joint Genome Institute (JGI-PGF)"/>
            <person name="Lucas S."/>
            <person name="Copeland A."/>
            <person name="Lapidus A."/>
            <person name="Cheng J.-F."/>
            <person name="Bruce D."/>
            <person name="Goodwin L."/>
            <person name="Pitluck S."/>
            <person name="Land M.L."/>
            <person name="Hauser L."/>
            <person name="Chang Y.-J."/>
            <person name="Jeffries C."/>
            <person name="Anderson I.J."/>
            <person name="Johnson E."/>
            <person name="Loganathan U."/>
            <person name="Mulhopadhyay B."/>
            <person name="Kyrpides N."/>
            <person name="Woyke T.J."/>
        </authorList>
    </citation>
    <scope>NUCLEOTIDE SEQUENCE [LARGE SCALE GENOMIC DNA]</scope>
    <source>
        <strain evidence="11 12">YK9</strain>
    </source>
</reference>
<dbReference type="Pfam" id="PF00697">
    <property type="entry name" value="PRAI"/>
    <property type="match status" value="1"/>
</dbReference>
<proteinExistence type="inferred from homology"/>
<dbReference type="HAMAP" id="MF_00135">
    <property type="entry name" value="PRAI"/>
    <property type="match status" value="1"/>
</dbReference>
<dbReference type="Proteomes" id="UP000005387">
    <property type="component" value="Unassembled WGS sequence"/>
</dbReference>
<dbReference type="EC" id="5.3.1.24" evidence="3 9"/>
<comment type="similarity">
    <text evidence="9">Belongs to the TrpF family.</text>
</comment>
<feature type="domain" description="N-(5'phosphoribosyl) anthranilate isomerase (PRAI)" evidence="10">
    <location>
        <begin position="6"/>
        <end position="220"/>
    </location>
</feature>
<evidence type="ECO:0000313" key="11">
    <source>
        <dbReference type="EMBL" id="EFM09759.1"/>
    </source>
</evidence>
<dbReference type="GO" id="GO:0004640">
    <property type="term" value="F:phosphoribosylanthranilate isomerase activity"/>
    <property type="evidence" value="ECO:0007669"/>
    <property type="project" value="UniProtKB-UniRule"/>
</dbReference>
<dbReference type="InterPro" id="IPR011060">
    <property type="entry name" value="RibuloseP-bd_barrel"/>
</dbReference>
<dbReference type="InterPro" id="IPR001240">
    <property type="entry name" value="PRAI_dom"/>
</dbReference>
<protein>
    <recommendedName>
        <fullName evidence="4 9">N-(5'-phosphoribosyl)anthranilate isomerase</fullName>
        <shortName evidence="9">PRAI</shortName>
        <ecNumber evidence="3 9">5.3.1.24</ecNumber>
    </recommendedName>
</protein>
<evidence type="ECO:0000259" key="10">
    <source>
        <dbReference type="Pfam" id="PF00697"/>
    </source>
</evidence>
<name>E0IC73_9BACL</name>
<organism evidence="11 12">
    <name type="scientific">Paenibacillus curdlanolyticus YK9</name>
    <dbReference type="NCBI Taxonomy" id="717606"/>
    <lineage>
        <taxon>Bacteria</taxon>
        <taxon>Bacillati</taxon>
        <taxon>Bacillota</taxon>
        <taxon>Bacilli</taxon>
        <taxon>Bacillales</taxon>
        <taxon>Paenibacillaceae</taxon>
        <taxon>Paenibacillus</taxon>
    </lineage>
</organism>
<evidence type="ECO:0000256" key="8">
    <source>
        <dbReference type="ARBA" id="ARBA00023235"/>
    </source>
</evidence>
<dbReference type="SUPFAM" id="SSF51366">
    <property type="entry name" value="Ribulose-phoshate binding barrel"/>
    <property type="match status" value="1"/>
</dbReference>
<keyword evidence="6 9" id="KW-0822">Tryptophan biosynthesis</keyword>
<keyword evidence="8 9" id="KW-0413">Isomerase</keyword>
<evidence type="ECO:0000256" key="7">
    <source>
        <dbReference type="ARBA" id="ARBA00023141"/>
    </source>
</evidence>
<evidence type="ECO:0000256" key="5">
    <source>
        <dbReference type="ARBA" id="ARBA00022605"/>
    </source>
</evidence>
<dbReference type="PANTHER" id="PTHR42894:SF1">
    <property type="entry name" value="N-(5'-PHOSPHORIBOSYL)ANTHRANILATE ISOMERASE"/>
    <property type="match status" value="1"/>
</dbReference>
<dbReference type="Gene3D" id="3.20.20.70">
    <property type="entry name" value="Aldolase class I"/>
    <property type="match status" value="1"/>
</dbReference>
<evidence type="ECO:0000256" key="3">
    <source>
        <dbReference type="ARBA" id="ARBA00012572"/>
    </source>
</evidence>
<dbReference type="GO" id="GO:0000162">
    <property type="term" value="P:L-tryptophan biosynthetic process"/>
    <property type="evidence" value="ECO:0007669"/>
    <property type="project" value="UniProtKB-UniRule"/>
</dbReference>